<reference evidence="2 3" key="1">
    <citation type="journal article" date="2017" name="Elife">
        <title>Extensive horizontal gene transfer in cheese-associated bacteria.</title>
        <authorList>
            <person name="Bonham K.S."/>
            <person name="Wolfe B.E."/>
            <person name="Dutton R.J."/>
        </authorList>
    </citation>
    <scope>NUCLEOTIDE SEQUENCE [LARGE SCALE GENOMIC DNA]</scope>
    <source>
        <strain evidence="2 3">JB182</strain>
    </source>
</reference>
<comment type="caution">
    <text evidence="2">The sequence shown here is derived from an EMBL/GenBank/DDBJ whole genome shotgun (WGS) entry which is preliminary data.</text>
</comment>
<sequence>MTKLKLRWLLWCAVLGALAGWIALRLLTAAGKYAPVLDYSALYSLGAVCAVILFLGIRVKRSSQGKSDFEPIAAARTLVLAQASAYAGAVIAGWHVPAIITLWLANGLTPTLTRGLVLTGAGILMVVIGYIVQHLCKLPPEDTDGNSDSVVTE</sequence>
<accession>A0A2N7S0P0</accession>
<dbReference type="AlphaFoldDB" id="A0A2N7S0P0"/>
<dbReference type="GeneID" id="303183709"/>
<name>A0A2N7S0P0_9MICC</name>
<evidence type="ECO:0000256" key="1">
    <source>
        <dbReference type="SAM" id="Phobius"/>
    </source>
</evidence>
<proteinExistence type="predicted"/>
<keyword evidence="1" id="KW-0812">Transmembrane</keyword>
<dbReference type="InterPro" id="IPR021517">
    <property type="entry name" value="DUF3180"/>
</dbReference>
<dbReference type="Pfam" id="PF11377">
    <property type="entry name" value="DUF3180"/>
    <property type="match status" value="1"/>
</dbReference>
<feature type="transmembrane region" description="Helical" evidence="1">
    <location>
        <begin position="78"/>
        <end position="105"/>
    </location>
</feature>
<feature type="transmembrane region" description="Helical" evidence="1">
    <location>
        <begin position="39"/>
        <end position="57"/>
    </location>
</feature>
<evidence type="ECO:0000313" key="3">
    <source>
        <dbReference type="Proteomes" id="UP000235739"/>
    </source>
</evidence>
<dbReference type="RefSeq" id="WP_013347481.1">
    <property type="nucleotide sequence ID" value="NZ_JABUYH010000019.1"/>
</dbReference>
<dbReference type="EMBL" id="PNQX01000002">
    <property type="protein sequence ID" value="PMQ19705.1"/>
    <property type="molecule type" value="Genomic_DNA"/>
</dbReference>
<gene>
    <name evidence="2" type="ORF">CIK84_13755</name>
</gene>
<protein>
    <submittedName>
        <fullName evidence="2">DUF3180 domain-containing protein</fullName>
    </submittedName>
</protein>
<organism evidence="2 3">
    <name type="scientific">Glutamicibacter arilaitensis</name>
    <dbReference type="NCBI Taxonomy" id="256701"/>
    <lineage>
        <taxon>Bacteria</taxon>
        <taxon>Bacillati</taxon>
        <taxon>Actinomycetota</taxon>
        <taxon>Actinomycetes</taxon>
        <taxon>Micrococcales</taxon>
        <taxon>Micrococcaceae</taxon>
        <taxon>Glutamicibacter</taxon>
    </lineage>
</organism>
<evidence type="ECO:0000313" key="2">
    <source>
        <dbReference type="EMBL" id="PMQ19705.1"/>
    </source>
</evidence>
<keyword evidence="1" id="KW-1133">Transmembrane helix</keyword>
<dbReference type="OMA" id="FCKIPPE"/>
<dbReference type="Proteomes" id="UP000235739">
    <property type="component" value="Unassembled WGS sequence"/>
</dbReference>
<keyword evidence="1" id="KW-0472">Membrane</keyword>
<feature type="transmembrane region" description="Helical" evidence="1">
    <location>
        <begin position="111"/>
        <end position="132"/>
    </location>
</feature>